<dbReference type="Gene3D" id="2.40.128.520">
    <property type="match status" value="1"/>
</dbReference>
<evidence type="ECO:0000313" key="3">
    <source>
        <dbReference type="Proteomes" id="UP000198942"/>
    </source>
</evidence>
<dbReference type="AlphaFoldDB" id="A0A1H7ZX70"/>
<dbReference type="STRING" id="551995.SAMN05192574_101208"/>
<evidence type="ECO:0000259" key="1">
    <source>
        <dbReference type="Pfam" id="PF09917"/>
    </source>
</evidence>
<gene>
    <name evidence="2" type="ORF">SAMN05192574_101208</name>
</gene>
<dbReference type="Pfam" id="PF09917">
    <property type="entry name" value="DUF2147"/>
    <property type="match status" value="1"/>
</dbReference>
<protein>
    <recommendedName>
        <fullName evidence="1">DUF2147 domain-containing protein</fullName>
    </recommendedName>
</protein>
<accession>A0A1H7ZX70</accession>
<reference evidence="3" key="1">
    <citation type="submission" date="2016-10" db="EMBL/GenBank/DDBJ databases">
        <authorList>
            <person name="Varghese N."/>
            <person name="Submissions S."/>
        </authorList>
    </citation>
    <scope>NUCLEOTIDE SEQUENCE [LARGE SCALE GENOMIC DNA]</scope>
    <source>
        <strain evidence="3">Gh-48</strain>
    </source>
</reference>
<dbReference type="EMBL" id="FOCL01000001">
    <property type="protein sequence ID" value="SEM62099.1"/>
    <property type="molecule type" value="Genomic_DNA"/>
</dbReference>
<proteinExistence type="predicted"/>
<dbReference type="PANTHER" id="PTHR36919">
    <property type="entry name" value="BLR1215 PROTEIN"/>
    <property type="match status" value="1"/>
</dbReference>
<sequence length="155" mass="17508">MWVVNSAHAILNIMKKFFLLALLTLINCQIKAQHCNAIVGKWLNKRGEGQVEIYQYGNKYLGKLVWLKHPNDAHGKPLTDQRNIRPALRGRPLLGTLIMRDLTCDGISYTGGSIYDPRRGKTFGCELTMKGNTLKVEAMMGMFPVGSETWTRVKD</sequence>
<dbReference type="PANTHER" id="PTHR36919:SF2">
    <property type="entry name" value="BLL6627 PROTEIN"/>
    <property type="match status" value="1"/>
</dbReference>
<organism evidence="2 3">
    <name type="scientific">Mucilaginibacter gossypiicola</name>
    <dbReference type="NCBI Taxonomy" id="551995"/>
    <lineage>
        <taxon>Bacteria</taxon>
        <taxon>Pseudomonadati</taxon>
        <taxon>Bacteroidota</taxon>
        <taxon>Sphingobacteriia</taxon>
        <taxon>Sphingobacteriales</taxon>
        <taxon>Sphingobacteriaceae</taxon>
        <taxon>Mucilaginibacter</taxon>
    </lineage>
</organism>
<dbReference type="Proteomes" id="UP000198942">
    <property type="component" value="Unassembled WGS sequence"/>
</dbReference>
<evidence type="ECO:0000313" key="2">
    <source>
        <dbReference type="EMBL" id="SEM62099.1"/>
    </source>
</evidence>
<dbReference type="InterPro" id="IPR019223">
    <property type="entry name" value="DUF2147"/>
</dbReference>
<feature type="domain" description="DUF2147" evidence="1">
    <location>
        <begin position="40"/>
        <end position="152"/>
    </location>
</feature>
<name>A0A1H7ZX70_9SPHI</name>
<keyword evidence="3" id="KW-1185">Reference proteome</keyword>